<dbReference type="GeneID" id="96294437"/>
<evidence type="ECO:0000313" key="1">
    <source>
        <dbReference type="EMBL" id="GGY61621.1"/>
    </source>
</evidence>
<protein>
    <recommendedName>
        <fullName evidence="3">Winged helix-turn-helix domain-containing protein</fullName>
    </recommendedName>
</protein>
<dbReference type="PANTHER" id="PTHR30528:SF0">
    <property type="entry name" value="CYTOPLASMIC PROTEIN"/>
    <property type="match status" value="1"/>
</dbReference>
<dbReference type="EMBL" id="BMUU01000015">
    <property type="protein sequence ID" value="GGY61621.1"/>
    <property type="molecule type" value="Genomic_DNA"/>
</dbReference>
<dbReference type="Pfam" id="PF06224">
    <property type="entry name" value="AlkZ-like"/>
    <property type="match status" value="1"/>
</dbReference>
<comment type="caution">
    <text evidence="1">The sequence shown here is derived from an EMBL/GenBank/DDBJ whole genome shotgun (WGS) entry which is preliminary data.</text>
</comment>
<organism evidence="1 2">
    <name type="scientific">Streptomyces xanthochromogenes</name>
    <dbReference type="NCBI Taxonomy" id="67384"/>
    <lineage>
        <taxon>Bacteria</taxon>
        <taxon>Bacillati</taxon>
        <taxon>Actinomycetota</taxon>
        <taxon>Actinomycetes</taxon>
        <taxon>Kitasatosporales</taxon>
        <taxon>Streptomycetaceae</taxon>
        <taxon>Streptomyces</taxon>
    </lineage>
</organism>
<evidence type="ECO:0008006" key="3">
    <source>
        <dbReference type="Google" id="ProtNLM"/>
    </source>
</evidence>
<name>A0ABQ3AMS9_9ACTN</name>
<dbReference type="Proteomes" id="UP000600946">
    <property type="component" value="Unassembled WGS sequence"/>
</dbReference>
<dbReference type="RefSeq" id="WP_190028995.1">
    <property type="nucleotide sequence ID" value="NZ_BMUU01000015.1"/>
</dbReference>
<proteinExistence type="predicted"/>
<dbReference type="InterPro" id="IPR009351">
    <property type="entry name" value="AlkZ-like"/>
</dbReference>
<evidence type="ECO:0000313" key="2">
    <source>
        <dbReference type="Proteomes" id="UP000600946"/>
    </source>
</evidence>
<gene>
    <name evidence="1" type="ORF">GCM10010326_65570</name>
</gene>
<sequence length="386" mass="41956">MSATPRPGLELSLAHARSIAVAAAFPPGDRLDVPSTLGHLHAVQLDSISVLARAHQLTLATRIPHTTTRDVDAALNSASPPTAFVYPAHALSLVPLTDWPLWAFRRRHTRTRPQYPDPGQRAALLARIRADGPLPLRSLRTEQPTTTGWGWGPTKTALEFMVWAGDLACTRYTAGQRLFDLPERCIPHPLLGDDLDDDTCLTRLLEHAAKTLGVGTVDDFADYLRIRPASAARLLPDTALTPVAVQGWSSAWAHPSALARPEAARREPVFLGPFDNLIWHRPRVQRLFGFTQVFEAYKPAARREHGYYVCPLLADGQLVARADLASTSAGLTIHQASFEPHAGPEAAARFASACHTLATTTGTDRITVQADAADPHTSAALRKALR</sequence>
<keyword evidence="2" id="KW-1185">Reference proteome</keyword>
<reference evidence="2" key="1">
    <citation type="journal article" date="2019" name="Int. J. Syst. Evol. Microbiol.">
        <title>The Global Catalogue of Microorganisms (GCM) 10K type strain sequencing project: providing services to taxonomists for standard genome sequencing and annotation.</title>
        <authorList>
            <consortium name="The Broad Institute Genomics Platform"/>
            <consortium name="The Broad Institute Genome Sequencing Center for Infectious Disease"/>
            <person name="Wu L."/>
            <person name="Ma J."/>
        </authorList>
    </citation>
    <scope>NUCLEOTIDE SEQUENCE [LARGE SCALE GENOMIC DNA]</scope>
    <source>
        <strain evidence="2">JCM 4594</strain>
    </source>
</reference>
<dbReference type="PANTHER" id="PTHR30528">
    <property type="entry name" value="CYTOPLASMIC PROTEIN"/>
    <property type="match status" value="1"/>
</dbReference>
<accession>A0ABQ3AMS9</accession>